<dbReference type="InterPro" id="IPR042566">
    <property type="entry name" value="L1_C"/>
</dbReference>
<accession>A0AAV7PRP8</accession>
<dbReference type="EMBL" id="JANPWB010000011">
    <property type="protein sequence ID" value="KAJ1129924.1"/>
    <property type="molecule type" value="Genomic_DNA"/>
</dbReference>
<evidence type="ECO:0000313" key="1">
    <source>
        <dbReference type="EMBL" id="KAJ1129924.1"/>
    </source>
</evidence>
<sequence length="225" mass="25289">MGAPLLQPVVFRTMPDITDPHPRSGDATTPEDKLDILLVVIEKSRLSLENKIDVVAADLTLFHADHRKLSERVHKTEQSLAALQSQTHTVETQLTQFTEKICLLEERADDAEGQSRHKTIHVAGLLENTEGQEAVVYIEQWILEARKMADLTLNSARVMLFPGYTLAAQHQRGSLLSIKCHLDTKYSLLFPAKFSVQLDGKSYFTDPKEAWDWIDTLGTASQRPS</sequence>
<keyword evidence="2" id="KW-1185">Reference proteome</keyword>
<dbReference type="Proteomes" id="UP001066276">
    <property type="component" value="Chromosome 7"/>
</dbReference>
<evidence type="ECO:0000313" key="2">
    <source>
        <dbReference type="Proteomes" id="UP001066276"/>
    </source>
</evidence>
<gene>
    <name evidence="1" type="ORF">NDU88_008284</name>
</gene>
<dbReference type="Gene3D" id="3.30.250.20">
    <property type="entry name" value="L1 transposable element, C-terminal domain"/>
    <property type="match status" value="1"/>
</dbReference>
<reference evidence="1" key="1">
    <citation type="journal article" date="2022" name="bioRxiv">
        <title>Sequencing and chromosome-scale assembly of the giantPleurodeles waltlgenome.</title>
        <authorList>
            <person name="Brown T."/>
            <person name="Elewa A."/>
            <person name="Iarovenko S."/>
            <person name="Subramanian E."/>
            <person name="Araus A.J."/>
            <person name="Petzold A."/>
            <person name="Susuki M."/>
            <person name="Suzuki K.-i.T."/>
            <person name="Hayashi T."/>
            <person name="Toyoda A."/>
            <person name="Oliveira C."/>
            <person name="Osipova E."/>
            <person name="Leigh N.D."/>
            <person name="Simon A."/>
            <person name="Yun M.H."/>
        </authorList>
    </citation>
    <scope>NUCLEOTIDE SEQUENCE</scope>
    <source>
        <strain evidence="1">20211129_DDA</strain>
        <tissue evidence="1">Liver</tissue>
    </source>
</reference>
<dbReference type="AlphaFoldDB" id="A0AAV7PRP8"/>
<protein>
    <submittedName>
        <fullName evidence="1">Uncharacterized protein</fullName>
    </submittedName>
</protein>
<organism evidence="1 2">
    <name type="scientific">Pleurodeles waltl</name>
    <name type="common">Iberian ribbed newt</name>
    <dbReference type="NCBI Taxonomy" id="8319"/>
    <lineage>
        <taxon>Eukaryota</taxon>
        <taxon>Metazoa</taxon>
        <taxon>Chordata</taxon>
        <taxon>Craniata</taxon>
        <taxon>Vertebrata</taxon>
        <taxon>Euteleostomi</taxon>
        <taxon>Amphibia</taxon>
        <taxon>Batrachia</taxon>
        <taxon>Caudata</taxon>
        <taxon>Salamandroidea</taxon>
        <taxon>Salamandridae</taxon>
        <taxon>Pleurodelinae</taxon>
        <taxon>Pleurodeles</taxon>
    </lineage>
</organism>
<proteinExistence type="predicted"/>
<comment type="caution">
    <text evidence="1">The sequence shown here is derived from an EMBL/GenBank/DDBJ whole genome shotgun (WGS) entry which is preliminary data.</text>
</comment>
<name>A0AAV7PRP8_PLEWA</name>